<evidence type="ECO:0000313" key="2">
    <source>
        <dbReference type="Proteomes" id="UP000268056"/>
    </source>
</evidence>
<organism evidence="1 2">
    <name type="scientific">Pseudomonas syringae pv. tagetis</name>
    <dbReference type="NCBI Taxonomy" id="129140"/>
    <lineage>
        <taxon>Bacteria</taxon>
        <taxon>Pseudomonadati</taxon>
        <taxon>Pseudomonadota</taxon>
        <taxon>Gammaproteobacteria</taxon>
        <taxon>Pseudomonadales</taxon>
        <taxon>Pseudomonadaceae</taxon>
        <taxon>Pseudomonas</taxon>
    </lineage>
</organism>
<reference evidence="1 2" key="1">
    <citation type="submission" date="2018-08" db="EMBL/GenBank/DDBJ databases">
        <title>Recombination of ecologically and evolutionarily significant loci maintains genetic cohesion in the Pseudomonas syringae species complex.</title>
        <authorList>
            <person name="Dillon M."/>
            <person name="Thakur S."/>
            <person name="Almeida R.N.D."/>
            <person name="Weir B.S."/>
            <person name="Guttman D.S."/>
        </authorList>
    </citation>
    <scope>NUCLEOTIDE SEQUENCE [LARGE SCALE GENOMIC DNA]</scope>
    <source>
        <strain evidence="1 2">ICMP 4092</strain>
    </source>
</reference>
<proteinExistence type="predicted"/>
<dbReference type="EMBL" id="RBQC01000014">
    <property type="protein sequence ID" value="RMO93191.1"/>
    <property type="molecule type" value="Genomic_DNA"/>
</dbReference>
<protein>
    <submittedName>
        <fullName evidence="1">Uncharacterized protein</fullName>
    </submittedName>
</protein>
<dbReference type="Proteomes" id="UP000268056">
    <property type="component" value="Unassembled WGS sequence"/>
</dbReference>
<accession>A0A3M3ZEZ0</accession>
<evidence type="ECO:0000313" key="1">
    <source>
        <dbReference type="EMBL" id="RMO93191.1"/>
    </source>
</evidence>
<dbReference type="AlphaFoldDB" id="A0A3M3ZEZ0"/>
<sequence length="38" mass="4104">MSFRGVSAPAVKDLSSSLRPVDGLVSVDEVAPQQKWVF</sequence>
<name>A0A3M3ZEZ0_9PSED</name>
<gene>
    <name evidence="1" type="ORF">ALQ32_05630</name>
</gene>
<comment type="caution">
    <text evidence="1">The sequence shown here is derived from an EMBL/GenBank/DDBJ whole genome shotgun (WGS) entry which is preliminary data.</text>
</comment>